<dbReference type="GO" id="GO:0004715">
    <property type="term" value="F:non-membrane spanning protein tyrosine kinase activity"/>
    <property type="evidence" value="ECO:0007669"/>
    <property type="project" value="TreeGrafter"/>
</dbReference>
<feature type="region of interest" description="Disordered" evidence="12">
    <location>
        <begin position="833"/>
        <end position="853"/>
    </location>
</feature>
<protein>
    <submittedName>
        <fullName evidence="15">Putative tyrosine-protein kinase hopscotch</fullName>
    </submittedName>
</protein>
<evidence type="ECO:0000313" key="15">
    <source>
        <dbReference type="EMBL" id="JAV19044.1"/>
    </source>
</evidence>
<evidence type="ECO:0000259" key="14">
    <source>
        <dbReference type="PROSITE" id="PS50057"/>
    </source>
</evidence>
<evidence type="ECO:0000256" key="8">
    <source>
        <dbReference type="ARBA" id="ARBA00023136"/>
    </source>
</evidence>
<keyword evidence="4 11" id="KW-0547">Nucleotide-binding</keyword>
<dbReference type="InterPro" id="IPR020635">
    <property type="entry name" value="Tyr_kinase_cat_dom"/>
</dbReference>
<evidence type="ECO:0000256" key="12">
    <source>
        <dbReference type="SAM" id="MobiDB-lite"/>
    </source>
</evidence>
<dbReference type="PROSITE" id="PS00107">
    <property type="entry name" value="PROTEIN_KINASE_ATP"/>
    <property type="match status" value="1"/>
</dbReference>
<dbReference type="GO" id="GO:0012505">
    <property type="term" value="C:endomembrane system"/>
    <property type="evidence" value="ECO:0007669"/>
    <property type="project" value="UniProtKB-SubCell"/>
</dbReference>
<dbReference type="GO" id="GO:0071944">
    <property type="term" value="C:cell periphery"/>
    <property type="evidence" value="ECO:0007669"/>
    <property type="project" value="UniProtKB-ARBA"/>
</dbReference>
<dbReference type="Gene3D" id="1.10.510.10">
    <property type="entry name" value="Transferase(Phosphotransferase) domain 1"/>
    <property type="match status" value="2"/>
</dbReference>
<accession>A0A1Q3EUQ5</accession>
<evidence type="ECO:0000256" key="6">
    <source>
        <dbReference type="ARBA" id="ARBA00022840"/>
    </source>
</evidence>
<feature type="region of interest" description="Disordered" evidence="12">
    <location>
        <begin position="858"/>
        <end position="877"/>
    </location>
</feature>
<evidence type="ECO:0000256" key="3">
    <source>
        <dbReference type="ARBA" id="ARBA00022679"/>
    </source>
</evidence>
<dbReference type="PROSITE" id="PS50011">
    <property type="entry name" value="PROTEIN_KINASE_DOM"/>
    <property type="match status" value="2"/>
</dbReference>
<evidence type="ECO:0000259" key="13">
    <source>
        <dbReference type="PROSITE" id="PS50011"/>
    </source>
</evidence>
<comment type="subcellular location">
    <subcellularLocation>
        <location evidence="1">Endomembrane system</location>
    </subcellularLocation>
</comment>
<dbReference type="GO" id="GO:0048468">
    <property type="term" value="P:cell development"/>
    <property type="evidence" value="ECO:0007669"/>
    <property type="project" value="UniProtKB-ARBA"/>
</dbReference>
<dbReference type="FunFam" id="1.10.510.10:FF:001512">
    <property type="entry name" value="Receptor tyrosine-protein kinase erbB-2"/>
    <property type="match status" value="1"/>
</dbReference>
<dbReference type="CDD" id="cd00192">
    <property type="entry name" value="PTKc"/>
    <property type="match status" value="1"/>
</dbReference>
<keyword evidence="9" id="KW-0829">Tyrosine-protein kinase</keyword>
<evidence type="ECO:0000256" key="10">
    <source>
        <dbReference type="ARBA" id="ARBA00051243"/>
    </source>
</evidence>
<comment type="catalytic activity">
    <reaction evidence="10">
        <text>L-tyrosyl-[protein] + ATP = O-phospho-L-tyrosyl-[protein] + ADP + H(+)</text>
        <dbReference type="Rhea" id="RHEA:10596"/>
        <dbReference type="Rhea" id="RHEA-COMP:10136"/>
        <dbReference type="Rhea" id="RHEA-COMP:20101"/>
        <dbReference type="ChEBI" id="CHEBI:15378"/>
        <dbReference type="ChEBI" id="CHEBI:30616"/>
        <dbReference type="ChEBI" id="CHEBI:46858"/>
        <dbReference type="ChEBI" id="CHEBI:61978"/>
        <dbReference type="ChEBI" id="CHEBI:456216"/>
        <dbReference type="EC" id="2.7.10.1"/>
    </reaction>
</comment>
<dbReference type="InterPro" id="IPR011009">
    <property type="entry name" value="Kinase-like_dom_sf"/>
</dbReference>
<dbReference type="GO" id="GO:0019221">
    <property type="term" value="P:cytokine-mediated signaling pathway"/>
    <property type="evidence" value="ECO:0007669"/>
    <property type="project" value="TreeGrafter"/>
</dbReference>
<dbReference type="PRINTS" id="PR00109">
    <property type="entry name" value="TYRKINASE"/>
</dbReference>
<keyword evidence="2" id="KW-0597">Phosphoprotein</keyword>
<keyword evidence="8" id="KW-0472">Membrane</keyword>
<evidence type="ECO:0000256" key="1">
    <source>
        <dbReference type="ARBA" id="ARBA00004308"/>
    </source>
</evidence>
<dbReference type="InterPro" id="IPR000719">
    <property type="entry name" value="Prot_kinase_dom"/>
</dbReference>
<dbReference type="GO" id="GO:0005126">
    <property type="term" value="F:cytokine receptor binding"/>
    <property type="evidence" value="ECO:0007669"/>
    <property type="project" value="TreeGrafter"/>
</dbReference>
<dbReference type="InterPro" id="IPR019749">
    <property type="entry name" value="Band_41_domain"/>
</dbReference>
<keyword evidence="5 15" id="KW-0418">Kinase</keyword>
<dbReference type="Pfam" id="PF07714">
    <property type="entry name" value="PK_Tyr_Ser-Thr"/>
    <property type="match status" value="2"/>
</dbReference>
<feature type="compositionally biased region" description="Low complexity" evidence="12">
    <location>
        <begin position="833"/>
        <end position="845"/>
    </location>
</feature>
<keyword evidence="7" id="KW-0727">SH2 domain</keyword>
<organism evidence="15">
    <name type="scientific">Culex tarsalis</name>
    <name type="common">Encephalitis mosquito</name>
    <dbReference type="NCBI Taxonomy" id="7177"/>
    <lineage>
        <taxon>Eukaryota</taxon>
        <taxon>Metazoa</taxon>
        <taxon>Ecdysozoa</taxon>
        <taxon>Arthropoda</taxon>
        <taxon>Hexapoda</taxon>
        <taxon>Insecta</taxon>
        <taxon>Pterygota</taxon>
        <taxon>Neoptera</taxon>
        <taxon>Endopterygota</taxon>
        <taxon>Diptera</taxon>
        <taxon>Nematocera</taxon>
        <taxon>Culicoidea</taxon>
        <taxon>Culicidae</taxon>
        <taxon>Culicinae</taxon>
        <taxon>Culicini</taxon>
        <taxon>Culex</taxon>
        <taxon>Culex</taxon>
    </lineage>
</organism>
<feature type="region of interest" description="Disordered" evidence="12">
    <location>
        <begin position="795"/>
        <end position="814"/>
    </location>
</feature>
<evidence type="ECO:0000256" key="4">
    <source>
        <dbReference type="ARBA" id="ARBA00022741"/>
    </source>
</evidence>
<feature type="domain" description="Protein kinase" evidence="13">
    <location>
        <begin position="905"/>
        <end position="1171"/>
    </location>
</feature>
<dbReference type="GO" id="GO:0050793">
    <property type="term" value="P:regulation of developmental process"/>
    <property type="evidence" value="ECO:0007669"/>
    <property type="project" value="UniProtKB-ARBA"/>
</dbReference>
<dbReference type="EMBL" id="GFDL01016001">
    <property type="protein sequence ID" value="JAV19044.1"/>
    <property type="molecule type" value="Transcribed_RNA"/>
</dbReference>
<keyword evidence="3" id="KW-0808">Transferase</keyword>
<dbReference type="InterPro" id="IPR051286">
    <property type="entry name" value="JAK"/>
</dbReference>
<feature type="domain" description="FERM" evidence="14">
    <location>
        <begin position="43"/>
        <end position="371"/>
    </location>
</feature>
<dbReference type="PROSITE" id="PS00109">
    <property type="entry name" value="PROTEIN_KINASE_TYR"/>
    <property type="match status" value="1"/>
</dbReference>
<dbReference type="GO" id="GO:0051130">
    <property type="term" value="P:positive regulation of cellular component organization"/>
    <property type="evidence" value="ECO:0007669"/>
    <property type="project" value="UniProtKB-ARBA"/>
</dbReference>
<feature type="binding site" evidence="11">
    <location>
        <position position="937"/>
    </location>
    <ligand>
        <name>ATP</name>
        <dbReference type="ChEBI" id="CHEBI:30616"/>
    </ligand>
</feature>
<dbReference type="GO" id="GO:0030182">
    <property type="term" value="P:neuron differentiation"/>
    <property type="evidence" value="ECO:0007669"/>
    <property type="project" value="UniProtKB-ARBA"/>
</dbReference>
<sequence length="1181" mass="135380">MLSAVFVPSERCASSEPTAGGTVRNFRTSATMSEDSVNSGTSNKCQVYVYLRESFVDVPVSEDDTCEDICSDLCQQLGIGPLVQLLVGLRIHEERWFLPPSARPQAGKKYELRVRFKIPKLSHLKSLDRKLFNYYYYQLRHDLLQSKIPEIEYDEYKNKILGYVVNDMYRKMVEDGVSVADLKRTYEDYIPRKINKEHSLLFFNWARTKVFNSLNKISNREHDVDYVKTVYIDDIDNLAPGYLYEEYNGHIPYPEEDGILKPGKCRVKIKFVPYSQPSSKPAKAGGGNGSKKGALKDDAEEQPGLKVFYSREWRHVANIDEIFTILVDNLTVNISIQDQSNLYSIDFGSQTELDSFVTCLAGYYRLMCKWTVYLCKPYLYSPSLNRLTDIKCHGPIGGKFSYRKILEKNSTVGANIVRQCETTYDTYYVDILECDNQMRTYKLKYGQSRWHVLRDGNRVDTYDELPEALLNLNPAIQKLYRLSPTEHDKSPNLQLCMPQNTMASKRMLRDAQEMRQVRPQIVNAAQELIINRNALKSEGDGFFNRTRADLLMPNNTKMEVTLRLLKDDKKKDHLGDFLQLADFWNSVDSLDIVKLYGVTLYKPVAMVMELSRDDPLDEFLRRHPKVSFGSLLAVAHSLARALYYLQEKQLVHGRIRCSSMLVTHYDRRENRLIAKLGDPGLCQLQQYTEQDLFWIPVEYHELGPREVQLLRGDLRADVWACSTTLWEIFSRGRPLRVPNAKQYLASGHRLKAPKETEEVSEIYYCMYNGWMADPDKRLSPQMIISKLVQAGQKGNYHQIGGTTNGTTHSGNGSFSAQSILSIETDSTVLQSHTDISSSSYTSNGSDCDARSNASSECSSQPLISNGGGSSHYSVGSSSGWNRPGQVDHFAHDCLAYIELSHGRTVTFQGKIGQGHYGNVYQGEISNALGDPIKVALKTINIGNAIDLNRAMKDFKREVEIMKKLNHRNIVRLLEFVDEPDRMVVVMEYIEHGSLERYLQYKRYDLTNLNKLNFAKDIASGMHHLFEKKIIHRDLAARNILVQDANWVKISDFGLAQVTDGNHYYYAQSTRSLPVKWYAPETLERQKYSPKSDVWSYGVTLYEMFTCNTPYSNVDIQNGEQLYDMIVRQGVRLRLSEEDREIDESLMQPCFDLDPHLRPSFQELLGYISNLIDQYGELIQPR</sequence>
<evidence type="ECO:0000256" key="11">
    <source>
        <dbReference type="PROSITE-ProRule" id="PRU10141"/>
    </source>
</evidence>
<dbReference type="SMART" id="SM00295">
    <property type="entry name" value="B41"/>
    <property type="match status" value="1"/>
</dbReference>
<dbReference type="SMART" id="SM00219">
    <property type="entry name" value="TyrKc"/>
    <property type="match status" value="1"/>
</dbReference>
<dbReference type="GO" id="GO:0035556">
    <property type="term" value="P:intracellular signal transduction"/>
    <property type="evidence" value="ECO:0007669"/>
    <property type="project" value="TreeGrafter"/>
</dbReference>
<feature type="compositionally biased region" description="Low complexity" evidence="12">
    <location>
        <begin position="800"/>
        <end position="813"/>
    </location>
</feature>
<dbReference type="PROSITE" id="PS50057">
    <property type="entry name" value="FERM_3"/>
    <property type="match status" value="1"/>
</dbReference>
<feature type="domain" description="Protein kinase" evidence="13">
    <location>
        <begin position="532"/>
        <end position="800"/>
    </location>
</feature>
<dbReference type="InterPro" id="IPR001245">
    <property type="entry name" value="Ser-Thr/Tyr_kinase_cat_dom"/>
</dbReference>
<name>A0A1Q3EUQ5_CULTA</name>
<dbReference type="InterPro" id="IPR000299">
    <property type="entry name" value="FERM_domain"/>
</dbReference>
<dbReference type="AlphaFoldDB" id="A0A1Q3EUQ5"/>
<dbReference type="PANTHER" id="PTHR45807">
    <property type="entry name" value="TYROSINE-PROTEIN KINASE HOPSCOTCH"/>
    <property type="match status" value="1"/>
</dbReference>
<evidence type="ECO:0000256" key="2">
    <source>
        <dbReference type="ARBA" id="ARBA00022553"/>
    </source>
</evidence>
<dbReference type="InterPro" id="IPR017441">
    <property type="entry name" value="Protein_kinase_ATP_BS"/>
</dbReference>
<feature type="region of interest" description="Disordered" evidence="12">
    <location>
        <begin position="276"/>
        <end position="298"/>
    </location>
</feature>
<proteinExistence type="predicted"/>
<dbReference type="InterPro" id="IPR008266">
    <property type="entry name" value="Tyr_kinase_AS"/>
</dbReference>
<dbReference type="SUPFAM" id="SSF56112">
    <property type="entry name" value="Protein kinase-like (PK-like)"/>
    <property type="match status" value="2"/>
</dbReference>
<dbReference type="Gene3D" id="3.30.200.20">
    <property type="entry name" value="Phosphorylase Kinase, domain 1"/>
    <property type="match status" value="1"/>
</dbReference>
<evidence type="ECO:0000256" key="9">
    <source>
        <dbReference type="ARBA" id="ARBA00023137"/>
    </source>
</evidence>
<keyword evidence="6 11" id="KW-0067">ATP-binding</keyword>
<evidence type="ECO:0000256" key="5">
    <source>
        <dbReference type="ARBA" id="ARBA00022777"/>
    </source>
</evidence>
<dbReference type="GO" id="GO:0005524">
    <property type="term" value="F:ATP binding"/>
    <property type="evidence" value="ECO:0007669"/>
    <property type="project" value="UniProtKB-UniRule"/>
</dbReference>
<dbReference type="GO" id="GO:0005829">
    <property type="term" value="C:cytosol"/>
    <property type="evidence" value="ECO:0007669"/>
    <property type="project" value="TreeGrafter"/>
</dbReference>
<dbReference type="PANTHER" id="PTHR45807:SF7">
    <property type="entry name" value="TYROSINE-PROTEIN KINASE HOPSCOTCH"/>
    <property type="match status" value="1"/>
</dbReference>
<reference evidence="15" key="1">
    <citation type="submission" date="2017-01" db="EMBL/GenBank/DDBJ databases">
        <title>A deep insight into the sialotranscriptome of adult male and female Cluex tarsalis mosquitoes.</title>
        <authorList>
            <person name="Ribeiro J.M."/>
            <person name="Moreira F."/>
            <person name="Bernard K.A."/>
            <person name="Calvo E."/>
        </authorList>
    </citation>
    <scope>NUCLEOTIDE SEQUENCE</scope>
    <source>
        <strain evidence="15">Kern County</strain>
        <tissue evidence="15">Salivary glands</tissue>
    </source>
</reference>
<dbReference type="GO" id="GO:0004714">
    <property type="term" value="F:transmembrane receptor protein tyrosine kinase activity"/>
    <property type="evidence" value="ECO:0007669"/>
    <property type="project" value="UniProtKB-EC"/>
</dbReference>
<dbReference type="GO" id="GO:0009887">
    <property type="term" value="P:animal organ morphogenesis"/>
    <property type="evidence" value="ECO:0007669"/>
    <property type="project" value="UniProtKB-ARBA"/>
</dbReference>
<evidence type="ECO:0000256" key="7">
    <source>
        <dbReference type="ARBA" id="ARBA00022999"/>
    </source>
</evidence>
<dbReference type="GO" id="GO:0007259">
    <property type="term" value="P:cell surface receptor signaling pathway via JAK-STAT"/>
    <property type="evidence" value="ECO:0007669"/>
    <property type="project" value="TreeGrafter"/>
</dbReference>